<dbReference type="PANTHER" id="PTHR33392:SF6">
    <property type="entry name" value="POLYISOPRENYL-TEICHOIC ACID--PEPTIDOGLYCAN TEICHOIC ACID TRANSFERASE TAGU"/>
    <property type="match status" value="1"/>
</dbReference>
<dbReference type="AlphaFoldDB" id="A0A135L454"/>
<comment type="similarity">
    <text evidence="1">Belongs to the LytR/CpsA/Psr (LCP) family.</text>
</comment>
<evidence type="ECO:0000256" key="5">
    <source>
        <dbReference type="SAM" id="Phobius"/>
    </source>
</evidence>
<keyword evidence="2 5" id="KW-0812">Transmembrane</keyword>
<accession>A0A135L454</accession>
<gene>
    <name evidence="7" type="ORF">U473_07050</name>
</gene>
<evidence type="ECO:0000313" key="8">
    <source>
        <dbReference type="Proteomes" id="UP000070352"/>
    </source>
</evidence>
<dbReference type="NCBIfam" id="TIGR00350">
    <property type="entry name" value="lytR_cpsA_psr"/>
    <property type="match status" value="1"/>
</dbReference>
<sequence>MKHHKWVKVLIIFVTIIGLGLGSIIGYASWKINQFFEKTSETAEKPNINNMKQDSEQDKPTEKPFAILLLGEDYRPETHSLNTDAIIVSVWNPVTKKVYLLSIPRDTKVKIPDYAYAKVNSTFAKGGPILAMETLSDLLDIPIQYYATVDFKGFEAVIDELGGIEIDVDRNMVYRSLADGTDINLKKGLQVLNGKQALDYARFRKSSVGKSSDDFERNQRHQKILKALADKMSSFKGITNVFDILDVAGDHIKTNLTPDEMKKLVWDFKGANKDSIQTIEMNSYWKTPYVYIDDQELAKVQKKLKNAYTITKTVETELSQPQKEDFDE</sequence>
<evidence type="ECO:0000259" key="6">
    <source>
        <dbReference type="Pfam" id="PF03816"/>
    </source>
</evidence>
<dbReference type="RefSeq" id="WP_068724744.1">
    <property type="nucleotide sequence ID" value="NZ_LSKU01000001.1"/>
</dbReference>
<dbReference type="GO" id="GO:0071555">
    <property type="term" value="P:cell wall organization"/>
    <property type="evidence" value="ECO:0007669"/>
    <property type="project" value="UniProtKB-KW"/>
</dbReference>
<proteinExistence type="inferred from homology"/>
<feature type="domain" description="Cell envelope-related transcriptional attenuator" evidence="6">
    <location>
        <begin position="82"/>
        <end position="233"/>
    </location>
</feature>
<dbReference type="PANTHER" id="PTHR33392">
    <property type="entry name" value="POLYISOPRENYL-TEICHOIC ACID--PEPTIDOGLYCAN TEICHOIC ACID TRANSFERASE TAGU"/>
    <property type="match status" value="1"/>
</dbReference>
<comment type="caution">
    <text evidence="7">The sequence shown here is derived from an EMBL/GenBank/DDBJ whole genome shotgun (WGS) entry which is preliminary data.</text>
</comment>
<dbReference type="Pfam" id="PF03816">
    <property type="entry name" value="LytR_cpsA_psr"/>
    <property type="match status" value="1"/>
</dbReference>
<dbReference type="EMBL" id="LSKU01000001">
    <property type="protein sequence ID" value="KXG43795.1"/>
    <property type="molecule type" value="Genomic_DNA"/>
</dbReference>
<evidence type="ECO:0000256" key="4">
    <source>
        <dbReference type="ARBA" id="ARBA00022989"/>
    </source>
</evidence>
<evidence type="ECO:0000256" key="2">
    <source>
        <dbReference type="ARBA" id="ARBA00022692"/>
    </source>
</evidence>
<dbReference type="Gene3D" id="3.40.630.190">
    <property type="entry name" value="LCP protein"/>
    <property type="match status" value="1"/>
</dbReference>
<feature type="transmembrane region" description="Helical" evidence="5">
    <location>
        <begin position="7"/>
        <end position="30"/>
    </location>
</feature>
<evidence type="ECO:0000313" key="7">
    <source>
        <dbReference type="EMBL" id="KXG43795.1"/>
    </source>
</evidence>
<dbReference type="Proteomes" id="UP000070352">
    <property type="component" value="Unassembled WGS sequence"/>
</dbReference>
<organism evidence="7 8">
    <name type="scientific">Tepidibacillus decaturensis</name>
    <dbReference type="NCBI Taxonomy" id="1413211"/>
    <lineage>
        <taxon>Bacteria</taxon>
        <taxon>Bacillati</taxon>
        <taxon>Bacillota</taxon>
        <taxon>Bacilli</taxon>
        <taxon>Bacillales</taxon>
        <taxon>Bacillaceae</taxon>
        <taxon>Tepidibacillus</taxon>
    </lineage>
</organism>
<evidence type="ECO:0000256" key="3">
    <source>
        <dbReference type="ARBA" id="ARBA00022968"/>
    </source>
</evidence>
<dbReference type="OrthoDB" id="9782542at2"/>
<evidence type="ECO:0000256" key="1">
    <source>
        <dbReference type="ARBA" id="ARBA00006068"/>
    </source>
</evidence>
<dbReference type="STRING" id="1413211.U473_07050"/>
<dbReference type="InterPro" id="IPR050922">
    <property type="entry name" value="LytR/CpsA/Psr_CW_biosynth"/>
</dbReference>
<keyword evidence="8" id="KW-1185">Reference proteome</keyword>
<name>A0A135L454_9BACI</name>
<keyword evidence="3" id="KW-0735">Signal-anchor</keyword>
<dbReference type="InterPro" id="IPR004474">
    <property type="entry name" value="LytR_CpsA_psr"/>
</dbReference>
<reference evidence="7 8" key="1">
    <citation type="submission" date="2016-02" db="EMBL/GenBank/DDBJ databases">
        <title>Draft Genome for Tepidibacillus decaturensis nov. sp. Strain Z9, an Anaerobic, Moderately Thermophilic and Heterotrophic Bacterium from Deep Subsurface of the Illinois Basin, USA.</title>
        <authorList>
            <person name="Dong Y."/>
            <person name="Chang J.Y."/>
            <person name="Sanford R."/>
            <person name="Fouke B.W."/>
        </authorList>
    </citation>
    <scope>NUCLEOTIDE SEQUENCE [LARGE SCALE GENOMIC DNA]</scope>
    <source>
        <strain evidence="7 8">Z9</strain>
    </source>
</reference>
<keyword evidence="5" id="KW-0472">Membrane</keyword>
<keyword evidence="4 5" id="KW-1133">Transmembrane helix</keyword>
<protein>
    <recommendedName>
        <fullName evidence="6">Cell envelope-related transcriptional attenuator domain-containing protein</fullName>
    </recommendedName>
</protein>